<accession>A0A495JE45</accession>
<evidence type="ECO:0000313" key="3">
    <source>
        <dbReference type="Proteomes" id="UP000277671"/>
    </source>
</evidence>
<evidence type="ECO:0000256" key="1">
    <source>
        <dbReference type="SAM" id="Phobius"/>
    </source>
</evidence>
<keyword evidence="1" id="KW-0472">Membrane</keyword>
<feature type="transmembrane region" description="Helical" evidence="1">
    <location>
        <begin position="65"/>
        <end position="87"/>
    </location>
</feature>
<dbReference type="Pfam" id="PF19545">
    <property type="entry name" value="DUF6069"/>
    <property type="match status" value="1"/>
</dbReference>
<feature type="transmembrane region" description="Helical" evidence="1">
    <location>
        <begin position="124"/>
        <end position="144"/>
    </location>
</feature>
<gene>
    <name evidence="2" type="ORF">BDK92_0887</name>
</gene>
<feature type="transmembrane region" description="Helical" evidence="1">
    <location>
        <begin position="24"/>
        <end position="45"/>
    </location>
</feature>
<proteinExistence type="predicted"/>
<name>A0A495JE45_9ACTN</name>
<organism evidence="2 3">
    <name type="scientific">Micromonospora pisi</name>
    <dbReference type="NCBI Taxonomy" id="589240"/>
    <lineage>
        <taxon>Bacteria</taxon>
        <taxon>Bacillati</taxon>
        <taxon>Actinomycetota</taxon>
        <taxon>Actinomycetes</taxon>
        <taxon>Micromonosporales</taxon>
        <taxon>Micromonosporaceae</taxon>
        <taxon>Micromonospora</taxon>
    </lineage>
</organism>
<comment type="caution">
    <text evidence="2">The sequence shown here is derived from an EMBL/GenBank/DDBJ whole genome shotgun (WGS) entry which is preliminary data.</text>
</comment>
<reference evidence="2 3" key="1">
    <citation type="submission" date="2018-10" db="EMBL/GenBank/DDBJ databases">
        <title>Sequencing the genomes of 1000 actinobacteria strains.</title>
        <authorList>
            <person name="Klenk H.-P."/>
        </authorList>
    </citation>
    <scope>NUCLEOTIDE SEQUENCE [LARGE SCALE GENOMIC DNA]</scope>
    <source>
        <strain evidence="2 3">DSM 45175</strain>
    </source>
</reference>
<feature type="transmembrane region" description="Helical" evidence="1">
    <location>
        <begin position="99"/>
        <end position="118"/>
    </location>
</feature>
<evidence type="ECO:0000313" key="2">
    <source>
        <dbReference type="EMBL" id="RKR86644.1"/>
    </source>
</evidence>
<sequence>MTDTGTAEATAPPPAPGRTNTGRLALIAAALAGLLITNLAVYAVGRALGGAFTYPQNGTTTQVDSVSITFMSLVPLGFGLTLVAALSRMWSTVIPIARVATPVLAVATIAVMTIPAGFDTTSTVSLAAMHLTIIPAALLSLNALPRRRGRSTHQTPPN</sequence>
<keyword evidence="1" id="KW-0812">Transmembrane</keyword>
<dbReference type="RefSeq" id="WP_121154814.1">
    <property type="nucleotide sequence ID" value="NZ_RBKT01000001.1"/>
</dbReference>
<keyword evidence="1" id="KW-1133">Transmembrane helix</keyword>
<dbReference type="Proteomes" id="UP000277671">
    <property type="component" value="Unassembled WGS sequence"/>
</dbReference>
<dbReference type="OrthoDB" id="3297943at2"/>
<dbReference type="AlphaFoldDB" id="A0A495JE45"/>
<protein>
    <submittedName>
        <fullName evidence="2">Uncharacterized protein</fullName>
    </submittedName>
</protein>
<dbReference type="InterPro" id="IPR045713">
    <property type="entry name" value="DUF6069"/>
</dbReference>
<dbReference type="EMBL" id="RBKT01000001">
    <property type="protein sequence ID" value="RKR86644.1"/>
    <property type="molecule type" value="Genomic_DNA"/>
</dbReference>
<keyword evidence="3" id="KW-1185">Reference proteome</keyword>